<sequence length="428" mass="47438">MISAIALIDSTGELIVLKTYRKDFNQSAFDNYRLSVIAPNEITSPIVLIDGTSFLHHEENEIFYVGCTKQNAGADVIFELLNQIPKILAKVLNVSALSDKNVRDYVPDIVEIFDEMIDSGYPQCTEPETLKILTGHASPNSTQLPNPITSMATGSTPWRLPNISHNKPTVIVDVTEKVSLFQTPTGQTLNHSINGVTTMNAVLSGMSECKIEFKDKPSSSSDKGGQGGIDFDDIIFHQCVRLNRFQTNKEISFIPPDDKFELMRYKRTENVQAPFEIVPTVKDLGGNKLEISISVTATYNSSLKATHFTLHIPLPQNTANVTFECAEKTRAKFDELKNAAVWTINDFVGQGHSQIVIIAQYLSASYKSSPATKLNKPISAEFHIPKLSMSGLSILNLNVDKDKPDIYIRYATEAGKFQIMMPSPDETE</sequence>
<evidence type="ECO:0000256" key="4">
    <source>
        <dbReference type="ARBA" id="ARBA00023136"/>
    </source>
</evidence>
<evidence type="ECO:0000256" key="3">
    <source>
        <dbReference type="ARBA" id="ARBA00022927"/>
    </source>
</evidence>
<dbReference type="SUPFAM" id="SSF64356">
    <property type="entry name" value="SNARE-like"/>
    <property type="match status" value="1"/>
</dbReference>
<dbReference type="Gene3D" id="3.30.450.60">
    <property type="match status" value="1"/>
</dbReference>
<dbReference type="InterPro" id="IPR043512">
    <property type="entry name" value="Mu2_C"/>
</dbReference>
<dbReference type="PROSITE" id="PS51072">
    <property type="entry name" value="MHD"/>
    <property type="match status" value="1"/>
</dbReference>
<dbReference type="KEGG" id="tva:4775540"/>
<keyword evidence="10" id="KW-1185">Reference proteome</keyword>
<keyword evidence="5" id="KW-0168">Coated pit</keyword>
<dbReference type="STRING" id="5722.A2DPT4"/>
<dbReference type="EMBL" id="DS113229">
    <property type="protein sequence ID" value="EAY17530.1"/>
    <property type="molecule type" value="Genomic_DNA"/>
</dbReference>
<dbReference type="RefSeq" id="XP_001329665.1">
    <property type="nucleotide sequence ID" value="XM_001329630.1"/>
</dbReference>
<dbReference type="Gene3D" id="2.60.40.1170">
    <property type="entry name" value="Mu homology domain, subdomain B"/>
    <property type="match status" value="2"/>
</dbReference>
<dbReference type="Proteomes" id="UP000001542">
    <property type="component" value="Unassembled WGS sequence"/>
</dbReference>
<evidence type="ECO:0000256" key="1">
    <source>
        <dbReference type="ARBA" id="ARBA00022448"/>
    </source>
</evidence>
<dbReference type="SMR" id="A2DPT4"/>
<dbReference type="InterPro" id="IPR050431">
    <property type="entry name" value="Adaptor_comp_med_subunit"/>
</dbReference>
<reference evidence="9" key="2">
    <citation type="journal article" date="2007" name="Science">
        <title>Draft genome sequence of the sexually transmitted pathogen Trichomonas vaginalis.</title>
        <authorList>
            <person name="Carlton J.M."/>
            <person name="Hirt R.P."/>
            <person name="Silva J.C."/>
            <person name="Delcher A.L."/>
            <person name="Schatz M."/>
            <person name="Zhao Q."/>
            <person name="Wortman J.R."/>
            <person name="Bidwell S.L."/>
            <person name="Alsmark U.C.M."/>
            <person name="Besteiro S."/>
            <person name="Sicheritz-Ponten T."/>
            <person name="Noel C.J."/>
            <person name="Dacks J.B."/>
            <person name="Foster P.G."/>
            <person name="Simillion C."/>
            <person name="Van de Peer Y."/>
            <person name="Miranda-Saavedra D."/>
            <person name="Barton G.J."/>
            <person name="Westrop G.D."/>
            <person name="Mueller S."/>
            <person name="Dessi D."/>
            <person name="Fiori P.L."/>
            <person name="Ren Q."/>
            <person name="Paulsen I."/>
            <person name="Zhang H."/>
            <person name="Bastida-Corcuera F.D."/>
            <person name="Simoes-Barbosa A."/>
            <person name="Brown M.T."/>
            <person name="Hayes R.D."/>
            <person name="Mukherjee M."/>
            <person name="Okumura C.Y."/>
            <person name="Schneider R."/>
            <person name="Smith A.J."/>
            <person name="Vanacova S."/>
            <person name="Villalvazo M."/>
            <person name="Haas B.J."/>
            <person name="Pertea M."/>
            <person name="Feldblyum T.V."/>
            <person name="Utterback T.R."/>
            <person name="Shu C.L."/>
            <person name="Osoegawa K."/>
            <person name="de Jong P.J."/>
            <person name="Hrdy I."/>
            <person name="Horvathova L."/>
            <person name="Zubacova Z."/>
            <person name="Dolezal P."/>
            <person name="Malik S.B."/>
            <person name="Logsdon J.M. Jr."/>
            <person name="Henze K."/>
            <person name="Gupta A."/>
            <person name="Wang C.C."/>
            <person name="Dunne R.L."/>
            <person name="Upcroft J.A."/>
            <person name="Upcroft P."/>
            <person name="White O."/>
            <person name="Salzberg S.L."/>
            <person name="Tang P."/>
            <person name="Chiu C.-H."/>
            <person name="Lee Y.-S."/>
            <person name="Embley T.M."/>
            <person name="Coombs G.H."/>
            <person name="Mottram J.C."/>
            <person name="Tachezy J."/>
            <person name="Fraser-Liggett C.M."/>
            <person name="Johnson P.J."/>
        </authorList>
    </citation>
    <scope>NUCLEOTIDE SEQUENCE [LARGE SCALE GENOMIC DNA]</scope>
    <source>
        <strain evidence="9">G3</strain>
    </source>
</reference>
<comment type="similarity">
    <text evidence="7">Belongs to the adaptor complexes medium subunit family.</text>
</comment>
<evidence type="ECO:0000256" key="7">
    <source>
        <dbReference type="PIRNR" id="PIRNR005992"/>
    </source>
</evidence>
<dbReference type="SUPFAM" id="SSF49447">
    <property type="entry name" value="Second domain of Mu2 adaptin subunit (ap50) of ap2 adaptor"/>
    <property type="match status" value="1"/>
</dbReference>
<evidence type="ECO:0000313" key="9">
    <source>
        <dbReference type="EMBL" id="EAY17530.1"/>
    </source>
</evidence>
<keyword evidence="3 7" id="KW-0653">Protein transport</keyword>
<dbReference type="OrthoDB" id="870at2759"/>
<evidence type="ECO:0000256" key="2">
    <source>
        <dbReference type="ARBA" id="ARBA00022583"/>
    </source>
</evidence>
<evidence type="ECO:0000313" key="10">
    <source>
        <dbReference type="Proteomes" id="UP000001542"/>
    </source>
</evidence>
<protein>
    <submittedName>
        <fullName evidence="9">Adaptor complexes medium subunit family protein</fullName>
    </submittedName>
</protein>
<reference evidence="9" key="1">
    <citation type="submission" date="2006-10" db="EMBL/GenBank/DDBJ databases">
        <authorList>
            <person name="Amadeo P."/>
            <person name="Zhao Q."/>
            <person name="Wortman J."/>
            <person name="Fraser-Liggett C."/>
            <person name="Carlton J."/>
        </authorList>
    </citation>
    <scope>NUCLEOTIDE SEQUENCE</scope>
    <source>
        <strain evidence="9">G3</strain>
    </source>
</reference>
<dbReference type="CDD" id="cd09251">
    <property type="entry name" value="AP-2_Mu2_Cterm"/>
    <property type="match status" value="1"/>
</dbReference>
<comment type="subcellular location">
    <subcellularLocation>
        <location evidence="6">Membrane</location>
        <location evidence="6">Coated pit</location>
    </subcellularLocation>
</comment>
<dbReference type="FunFam" id="3.30.450.60:FF:000002">
    <property type="entry name" value="AP-2 complex subunit mu, putative"/>
    <property type="match status" value="1"/>
</dbReference>
<dbReference type="InterPro" id="IPR001392">
    <property type="entry name" value="Clathrin_mu"/>
</dbReference>
<name>A2DPT4_TRIV3</name>
<dbReference type="AlphaFoldDB" id="A2DPT4"/>
<dbReference type="PRINTS" id="PR00314">
    <property type="entry name" value="CLATHRINADPT"/>
</dbReference>
<proteinExistence type="inferred from homology"/>
<dbReference type="PANTHER" id="PTHR10529">
    <property type="entry name" value="AP COMPLEX SUBUNIT MU"/>
    <property type="match status" value="1"/>
</dbReference>
<evidence type="ECO:0000256" key="6">
    <source>
        <dbReference type="ARBA" id="ARBA00037878"/>
    </source>
</evidence>
<dbReference type="InParanoid" id="A2DPT4"/>
<dbReference type="InterPro" id="IPR011012">
    <property type="entry name" value="Longin-like_dom_sf"/>
</dbReference>
<dbReference type="GO" id="GO:0030131">
    <property type="term" value="C:clathrin adaptor complex"/>
    <property type="evidence" value="ECO:0007669"/>
    <property type="project" value="UniProtKB-UniRule"/>
</dbReference>
<keyword evidence="4" id="KW-0472">Membrane</keyword>
<dbReference type="GO" id="GO:0006897">
    <property type="term" value="P:endocytosis"/>
    <property type="evidence" value="ECO:0000318"/>
    <property type="project" value="GO_Central"/>
</dbReference>
<dbReference type="VEuPathDB" id="TrichDB:TVAGG3_0551970"/>
<dbReference type="GO" id="GO:0006886">
    <property type="term" value="P:intracellular protein transport"/>
    <property type="evidence" value="ECO:0007669"/>
    <property type="project" value="UniProtKB-UniRule"/>
</dbReference>
<feature type="domain" description="MHD" evidence="8">
    <location>
        <begin position="167"/>
        <end position="420"/>
    </location>
</feature>
<dbReference type="GO" id="GO:0005905">
    <property type="term" value="C:clathrin-coated pit"/>
    <property type="evidence" value="ECO:0007669"/>
    <property type="project" value="UniProtKB-KW"/>
</dbReference>
<dbReference type="eggNOG" id="KOG0938">
    <property type="taxonomic scope" value="Eukaryota"/>
</dbReference>
<dbReference type="InterPro" id="IPR028565">
    <property type="entry name" value="MHD"/>
</dbReference>
<dbReference type="VEuPathDB" id="TrichDB:TVAG_453580"/>
<organism evidence="9 10">
    <name type="scientific">Trichomonas vaginalis (strain ATCC PRA-98 / G3)</name>
    <dbReference type="NCBI Taxonomy" id="412133"/>
    <lineage>
        <taxon>Eukaryota</taxon>
        <taxon>Metamonada</taxon>
        <taxon>Parabasalia</taxon>
        <taxon>Trichomonadida</taxon>
        <taxon>Trichomonadidae</taxon>
        <taxon>Trichomonas</taxon>
    </lineage>
</organism>
<gene>
    <name evidence="9" type="ORF">TVAG_453580</name>
</gene>
<accession>A2DPT4</accession>
<dbReference type="PIRSF" id="PIRSF005992">
    <property type="entry name" value="Clathrin_mu"/>
    <property type="match status" value="1"/>
</dbReference>
<dbReference type="InterPro" id="IPR036168">
    <property type="entry name" value="AP2_Mu_C_sf"/>
</dbReference>
<evidence type="ECO:0000259" key="8">
    <source>
        <dbReference type="PROSITE" id="PS51072"/>
    </source>
</evidence>
<keyword evidence="2" id="KW-0254">Endocytosis</keyword>
<dbReference type="Pfam" id="PF00928">
    <property type="entry name" value="Adap_comp_sub"/>
    <property type="match status" value="1"/>
</dbReference>
<evidence type="ECO:0000256" key="5">
    <source>
        <dbReference type="ARBA" id="ARBA00023176"/>
    </source>
</evidence>
<dbReference type="GO" id="GO:0031410">
    <property type="term" value="C:cytoplasmic vesicle"/>
    <property type="evidence" value="ECO:0000318"/>
    <property type="project" value="GO_Central"/>
</dbReference>
<keyword evidence="1 7" id="KW-0813">Transport</keyword>
<dbReference type="FunCoup" id="A2DPT4">
    <property type="interactions" value="438"/>
</dbReference>